<dbReference type="Gene3D" id="3.30.420.10">
    <property type="entry name" value="Ribonuclease H-like superfamily/Ribonuclease H"/>
    <property type="match status" value="1"/>
</dbReference>
<sequence>MSCLRASTYRSEGISGNIHYVSNDNSNPWRRQQVIDTVEREIAVRSTPEHIQLALFCDASINHKDLPALPGGYAVVFNEHCPGHLDHGKKVVMGWHMPHMIDNMIVEAIAVAQAVQVSGKKLRAAHLASNKTRAATVKVFTDGNQVLQHIDGRAAVKGFRQETFRKAIRLVCEQSHELGCIPGLDVTLELFWVPGHAGVDDNDIADKAARQILRNPRQGNLFTIDKKKRNISSMPAAVFLPLQYDLEVETQRTMSFSLPPRNGEYRSSHQAHLGKDHLPFPSSALSHEAAGTPASTSTPLSPNSDPTGETVTVATVEEMAAAEEAIAVVEDVSDATEDTSGATEDTAATEEEEVSATGEEVAAFEVAGGRTFNGEGAVRNDNLSQLEVDIQLLGEMEEALWRELREEVKAGIMKQFCSVIKNKAGSG</sequence>
<feature type="compositionally biased region" description="Polar residues" evidence="1">
    <location>
        <begin position="293"/>
        <end position="307"/>
    </location>
</feature>
<name>A0AAE0JDT9_9PEZI</name>
<dbReference type="InterPro" id="IPR012337">
    <property type="entry name" value="RNaseH-like_sf"/>
</dbReference>
<reference evidence="3" key="2">
    <citation type="submission" date="2023-06" db="EMBL/GenBank/DDBJ databases">
        <authorList>
            <consortium name="Lawrence Berkeley National Laboratory"/>
            <person name="Haridas S."/>
            <person name="Hensen N."/>
            <person name="Bonometti L."/>
            <person name="Westerberg I."/>
            <person name="Brannstrom I.O."/>
            <person name="Guillou S."/>
            <person name="Cros-Aarteil S."/>
            <person name="Calhoun S."/>
            <person name="Kuo A."/>
            <person name="Mondo S."/>
            <person name="Pangilinan J."/>
            <person name="Riley R."/>
            <person name="Labutti K."/>
            <person name="Andreopoulos B."/>
            <person name="Lipzen A."/>
            <person name="Chen C."/>
            <person name="Yanf M."/>
            <person name="Daum C."/>
            <person name="Ng V."/>
            <person name="Clum A."/>
            <person name="Steindorff A."/>
            <person name="Ohm R."/>
            <person name="Martin F."/>
            <person name="Silar P."/>
            <person name="Natvig D."/>
            <person name="Lalanne C."/>
            <person name="Gautier V."/>
            <person name="Ament-Velasquez S.L."/>
            <person name="Kruys A."/>
            <person name="Hutchinson M.I."/>
            <person name="Powell A.J."/>
            <person name="Barry K."/>
            <person name="Miller A.N."/>
            <person name="Grigoriev I.V."/>
            <person name="Debuchy R."/>
            <person name="Gladieux P."/>
            <person name="Thoren M.H."/>
            <person name="Johannesson H."/>
        </authorList>
    </citation>
    <scope>NUCLEOTIDE SEQUENCE</scope>
    <source>
        <strain evidence="3">CBS 560.94</strain>
    </source>
</reference>
<evidence type="ECO:0000259" key="2">
    <source>
        <dbReference type="Pfam" id="PF00075"/>
    </source>
</evidence>
<evidence type="ECO:0000256" key="1">
    <source>
        <dbReference type="SAM" id="MobiDB-lite"/>
    </source>
</evidence>
<protein>
    <recommendedName>
        <fullName evidence="2">RNase H type-1 domain-containing protein</fullName>
    </recommendedName>
</protein>
<feature type="compositionally biased region" description="Basic and acidic residues" evidence="1">
    <location>
        <begin position="263"/>
        <end position="278"/>
    </location>
</feature>
<feature type="region of interest" description="Disordered" evidence="1">
    <location>
        <begin position="257"/>
        <end position="309"/>
    </location>
</feature>
<organism evidence="3 4">
    <name type="scientific">Neurospora tetraspora</name>
    <dbReference type="NCBI Taxonomy" id="94610"/>
    <lineage>
        <taxon>Eukaryota</taxon>
        <taxon>Fungi</taxon>
        <taxon>Dikarya</taxon>
        <taxon>Ascomycota</taxon>
        <taxon>Pezizomycotina</taxon>
        <taxon>Sordariomycetes</taxon>
        <taxon>Sordariomycetidae</taxon>
        <taxon>Sordariales</taxon>
        <taxon>Sordariaceae</taxon>
        <taxon>Neurospora</taxon>
    </lineage>
</organism>
<gene>
    <name evidence="3" type="ORF">B0H65DRAFT_577193</name>
</gene>
<accession>A0AAE0JDT9</accession>
<dbReference type="GO" id="GO:0004523">
    <property type="term" value="F:RNA-DNA hybrid ribonuclease activity"/>
    <property type="evidence" value="ECO:0007669"/>
    <property type="project" value="InterPro"/>
</dbReference>
<dbReference type="RefSeq" id="XP_062681024.1">
    <property type="nucleotide sequence ID" value="XM_062830683.1"/>
</dbReference>
<dbReference type="InterPro" id="IPR036397">
    <property type="entry name" value="RNaseH_sf"/>
</dbReference>
<dbReference type="SUPFAM" id="SSF53098">
    <property type="entry name" value="Ribonuclease H-like"/>
    <property type="match status" value="1"/>
</dbReference>
<dbReference type="Proteomes" id="UP001278500">
    <property type="component" value="Unassembled WGS sequence"/>
</dbReference>
<proteinExistence type="predicted"/>
<keyword evidence="4" id="KW-1185">Reference proteome</keyword>
<reference evidence="3" key="1">
    <citation type="journal article" date="2023" name="Mol. Phylogenet. Evol.">
        <title>Genome-scale phylogeny and comparative genomics of the fungal order Sordariales.</title>
        <authorList>
            <person name="Hensen N."/>
            <person name="Bonometti L."/>
            <person name="Westerberg I."/>
            <person name="Brannstrom I.O."/>
            <person name="Guillou S."/>
            <person name="Cros-Aarteil S."/>
            <person name="Calhoun S."/>
            <person name="Haridas S."/>
            <person name="Kuo A."/>
            <person name="Mondo S."/>
            <person name="Pangilinan J."/>
            <person name="Riley R."/>
            <person name="LaButti K."/>
            <person name="Andreopoulos B."/>
            <person name="Lipzen A."/>
            <person name="Chen C."/>
            <person name="Yan M."/>
            <person name="Daum C."/>
            <person name="Ng V."/>
            <person name="Clum A."/>
            <person name="Steindorff A."/>
            <person name="Ohm R.A."/>
            <person name="Martin F."/>
            <person name="Silar P."/>
            <person name="Natvig D.O."/>
            <person name="Lalanne C."/>
            <person name="Gautier V."/>
            <person name="Ament-Velasquez S.L."/>
            <person name="Kruys A."/>
            <person name="Hutchinson M.I."/>
            <person name="Powell A.J."/>
            <person name="Barry K."/>
            <person name="Miller A.N."/>
            <person name="Grigoriev I.V."/>
            <person name="Debuchy R."/>
            <person name="Gladieux P."/>
            <person name="Hiltunen Thoren M."/>
            <person name="Johannesson H."/>
        </authorList>
    </citation>
    <scope>NUCLEOTIDE SEQUENCE</scope>
    <source>
        <strain evidence="3">CBS 560.94</strain>
    </source>
</reference>
<comment type="caution">
    <text evidence="3">The sequence shown here is derived from an EMBL/GenBank/DDBJ whole genome shotgun (WGS) entry which is preliminary data.</text>
</comment>
<evidence type="ECO:0000313" key="3">
    <source>
        <dbReference type="EMBL" id="KAK3343231.1"/>
    </source>
</evidence>
<dbReference type="EMBL" id="JAUEPP010000005">
    <property type="protein sequence ID" value="KAK3343231.1"/>
    <property type="molecule type" value="Genomic_DNA"/>
</dbReference>
<dbReference type="Pfam" id="PF00075">
    <property type="entry name" value="RNase_H"/>
    <property type="match status" value="1"/>
</dbReference>
<evidence type="ECO:0000313" key="4">
    <source>
        <dbReference type="Proteomes" id="UP001278500"/>
    </source>
</evidence>
<dbReference type="AlphaFoldDB" id="A0AAE0JDT9"/>
<dbReference type="InterPro" id="IPR002156">
    <property type="entry name" value="RNaseH_domain"/>
</dbReference>
<dbReference type="GO" id="GO:0003676">
    <property type="term" value="F:nucleic acid binding"/>
    <property type="evidence" value="ECO:0007669"/>
    <property type="project" value="InterPro"/>
</dbReference>
<feature type="domain" description="RNase H type-1" evidence="2">
    <location>
        <begin position="53"/>
        <end position="211"/>
    </location>
</feature>
<dbReference type="GeneID" id="87867837"/>